<keyword evidence="3" id="KW-1185">Reference proteome</keyword>
<proteinExistence type="predicted"/>
<sequence length="238" mass="26019">MIQPPYQCASIGISTAGRRHALCVQHAFKFQQAAVVGPRSGHSPTPAYSRYRSPAGLPLERPDLVPFPSASSLLDFHLPHAIVWMAENTRPMGADADEIWSSSETTMHNDPGSGKINTINTESRFRAQVENLLDAHVFVQMARGRSCAGKPAAVNISATRQVGAAGTLRRQPWDNLIGTKEPHHLFETEFWLSKGFDGRDTNALSDSVELKPGARNLVPRPMFSSRPPPVSSQVQDSD</sequence>
<gene>
    <name evidence="2" type="ORF">CMEL01_09668</name>
</gene>
<evidence type="ECO:0000313" key="3">
    <source>
        <dbReference type="Proteomes" id="UP001239795"/>
    </source>
</evidence>
<evidence type="ECO:0000313" key="2">
    <source>
        <dbReference type="EMBL" id="KAK1447829.1"/>
    </source>
</evidence>
<evidence type="ECO:0000256" key="1">
    <source>
        <dbReference type="SAM" id="MobiDB-lite"/>
    </source>
</evidence>
<dbReference type="EMBL" id="MLGG01000079">
    <property type="protein sequence ID" value="KAK1447829.1"/>
    <property type="molecule type" value="Genomic_DNA"/>
</dbReference>
<comment type="caution">
    <text evidence="2">The sequence shown here is derived from an EMBL/GenBank/DDBJ whole genome shotgun (WGS) entry which is preliminary data.</text>
</comment>
<dbReference type="Proteomes" id="UP001239795">
    <property type="component" value="Unassembled WGS sequence"/>
</dbReference>
<dbReference type="AlphaFoldDB" id="A0AAI9U1E1"/>
<protein>
    <submittedName>
        <fullName evidence="2">Uncharacterized protein</fullName>
    </submittedName>
</protein>
<feature type="region of interest" description="Disordered" evidence="1">
    <location>
        <begin position="215"/>
        <end position="238"/>
    </location>
</feature>
<reference evidence="2 3" key="1">
    <citation type="submission" date="2016-10" db="EMBL/GenBank/DDBJ databases">
        <title>The genome sequence of Colletotrichum fioriniae PJ7.</title>
        <authorList>
            <person name="Baroncelli R."/>
        </authorList>
    </citation>
    <scope>NUCLEOTIDE SEQUENCE [LARGE SCALE GENOMIC DNA]</scope>
    <source>
        <strain evidence="2">Col 31</strain>
    </source>
</reference>
<accession>A0AAI9U1E1</accession>
<name>A0AAI9U1E1_9PEZI</name>
<organism evidence="2 3">
    <name type="scientific">Colletotrichum melonis</name>
    <dbReference type="NCBI Taxonomy" id="1209925"/>
    <lineage>
        <taxon>Eukaryota</taxon>
        <taxon>Fungi</taxon>
        <taxon>Dikarya</taxon>
        <taxon>Ascomycota</taxon>
        <taxon>Pezizomycotina</taxon>
        <taxon>Sordariomycetes</taxon>
        <taxon>Hypocreomycetidae</taxon>
        <taxon>Glomerellales</taxon>
        <taxon>Glomerellaceae</taxon>
        <taxon>Colletotrichum</taxon>
        <taxon>Colletotrichum acutatum species complex</taxon>
    </lineage>
</organism>